<evidence type="ECO:0000313" key="7">
    <source>
        <dbReference type="EMBL" id="KAJ7726952.1"/>
    </source>
</evidence>
<evidence type="ECO:0000256" key="2">
    <source>
        <dbReference type="ARBA" id="ARBA00022741"/>
    </source>
</evidence>
<dbReference type="Pfam" id="PF00069">
    <property type="entry name" value="Pkinase"/>
    <property type="match status" value="1"/>
</dbReference>
<evidence type="ECO:0000313" key="8">
    <source>
        <dbReference type="Proteomes" id="UP001215598"/>
    </source>
</evidence>
<dbReference type="EMBL" id="JARKIB010000183">
    <property type="protein sequence ID" value="KAJ7726952.1"/>
    <property type="molecule type" value="Genomic_DNA"/>
</dbReference>
<dbReference type="PANTHER" id="PTHR44329:SF288">
    <property type="entry name" value="MITOGEN-ACTIVATED PROTEIN KINASE KINASE KINASE 20"/>
    <property type="match status" value="1"/>
</dbReference>
<dbReference type="InterPro" id="IPR011009">
    <property type="entry name" value="Kinase-like_dom_sf"/>
</dbReference>
<evidence type="ECO:0000259" key="6">
    <source>
        <dbReference type="PROSITE" id="PS50011"/>
    </source>
</evidence>
<dbReference type="PROSITE" id="PS50011">
    <property type="entry name" value="PROTEIN_KINASE_DOM"/>
    <property type="match status" value="1"/>
</dbReference>
<protein>
    <submittedName>
        <fullName evidence="7">Kinase-like domain-containing protein</fullName>
    </submittedName>
</protein>
<proteinExistence type="predicted"/>
<gene>
    <name evidence="7" type="ORF">B0H16DRAFT_1591862</name>
</gene>
<dbReference type="PROSITE" id="PS00108">
    <property type="entry name" value="PROTEIN_KINASE_ST"/>
    <property type="match status" value="1"/>
</dbReference>
<organism evidence="7 8">
    <name type="scientific">Mycena metata</name>
    <dbReference type="NCBI Taxonomy" id="1033252"/>
    <lineage>
        <taxon>Eukaryota</taxon>
        <taxon>Fungi</taxon>
        <taxon>Dikarya</taxon>
        <taxon>Basidiomycota</taxon>
        <taxon>Agaricomycotina</taxon>
        <taxon>Agaricomycetes</taxon>
        <taxon>Agaricomycetidae</taxon>
        <taxon>Agaricales</taxon>
        <taxon>Marasmiineae</taxon>
        <taxon>Mycenaceae</taxon>
        <taxon>Mycena</taxon>
    </lineage>
</organism>
<keyword evidence="2" id="KW-0547">Nucleotide-binding</keyword>
<comment type="caution">
    <text evidence="7">The sequence shown here is derived from an EMBL/GenBank/DDBJ whole genome shotgun (WGS) entry which is preliminary data.</text>
</comment>
<name>A0AAD7HS14_9AGAR</name>
<keyword evidence="4" id="KW-0067">ATP-binding</keyword>
<dbReference type="SUPFAM" id="SSF56112">
    <property type="entry name" value="Protein kinase-like (PK-like)"/>
    <property type="match status" value="1"/>
</dbReference>
<keyword evidence="3 7" id="KW-0418">Kinase</keyword>
<dbReference type="AlphaFoldDB" id="A0AAD7HS14"/>
<dbReference type="InterPro" id="IPR051681">
    <property type="entry name" value="Ser/Thr_Kinases-Pseudokinases"/>
</dbReference>
<feature type="domain" description="Protein kinase" evidence="6">
    <location>
        <begin position="54"/>
        <end position="330"/>
    </location>
</feature>
<dbReference type="SMART" id="SM00220">
    <property type="entry name" value="S_TKc"/>
    <property type="match status" value="1"/>
</dbReference>
<evidence type="ECO:0000256" key="5">
    <source>
        <dbReference type="SAM" id="MobiDB-lite"/>
    </source>
</evidence>
<keyword evidence="1" id="KW-0808">Transferase</keyword>
<feature type="compositionally biased region" description="Polar residues" evidence="5">
    <location>
        <begin position="1"/>
        <end position="13"/>
    </location>
</feature>
<accession>A0AAD7HS14</accession>
<dbReference type="Proteomes" id="UP001215598">
    <property type="component" value="Unassembled WGS sequence"/>
</dbReference>
<reference evidence="7" key="1">
    <citation type="submission" date="2023-03" db="EMBL/GenBank/DDBJ databases">
        <title>Massive genome expansion in bonnet fungi (Mycena s.s.) driven by repeated elements and novel gene families across ecological guilds.</title>
        <authorList>
            <consortium name="Lawrence Berkeley National Laboratory"/>
            <person name="Harder C.B."/>
            <person name="Miyauchi S."/>
            <person name="Viragh M."/>
            <person name="Kuo A."/>
            <person name="Thoen E."/>
            <person name="Andreopoulos B."/>
            <person name="Lu D."/>
            <person name="Skrede I."/>
            <person name="Drula E."/>
            <person name="Henrissat B."/>
            <person name="Morin E."/>
            <person name="Kohler A."/>
            <person name="Barry K."/>
            <person name="LaButti K."/>
            <person name="Morin E."/>
            <person name="Salamov A."/>
            <person name="Lipzen A."/>
            <person name="Mereny Z."/>
            <person name="Hegedus B."/>
            <person name="Baldrian P."/>
            <person name="Stursova M."/>
            <person name="Weitz H."/>
            <person name="Taylor A."/>
            <person name="Grigoriev I.V."/>
            <person name="Nagy L.G."/>
            <person name="Martin F."/>
            <person name="Kauserud H."/>
        </authorList>
    </citation>
    <scope>NUCLEOTIDE SEQUENCE</scope>
    <source>
        <strain evidence="7">CBHHK182m</strain>
    </source>
</reference>
<sequence length="347" mass="38724">PQESASSATGNDQADTEHYPNDQGPGVSKMPQLPDEQSTLHTQQLPVERLDLDRRVTDDIEDGTEVTFTDCGNSIIYLAKLVLSDRSPVLVVFKALKVSPDTDPVKYSQRLNREARVWHRIKHRNILPFFGQFDIGRSFPVLISPYCNTPGVDKRKLLHDVAVGLAFLHDAGVMHGDLKAENILVDKDGVACIGDFGISRIHGVNGFTTSHRAGTLVYMAPELWVYVSRHGKDQLPAPRATFESDIWTFGLVAVGIWTGFPLKTAKRVEQQGRTALMGSRADVEDLLRPTRQQYGSDAVSDAMWGELEKCWQSDPDSRPTMTALLVSRLFNEAEEEVVLYPRRSVPR</sequence>
<evidence type="ECO:0000256" key="1">
    <source>
        <dbReference type="ARBA" id="ARBA00022679"/>
    </source>
</evidence>
<dbReference type="InterPro" id="IPR000719">
    <property type="entry name" value="Prot_kinase_dom"/>
</dbReference>
<dbReference type="GO" id="GO:0005524">
    <property type="term" value="F:ATP binding"/>
    <property type="evidence" value="ECO:0007669"/>
    <property type="project" value="UniProtKB-KW"/>
</dbReference>
<feature type="region of interest" description="Disordered" evidence="5">
    <location>
        <begin position="1"/>
        <end position="48"/>
    </location>
</feature>
<evidence type="ECO:0000256" key="4">
    <source>
        <dbReference type="ARBA" id="ARBA00022840"/>
    </source>
</evidence>
<evidence type="ECO:0000256" key="3">
    <source>
        <dbReference type="ARBA" id="ARBA00022777"/>
    </source>
</evidence>
<dbReference type="InterPro" id="IPR008271">
    <property type="entry name" value="Ser/Thr_kinase_AS"/>
</dbReference>
<keyword evidence="8" id="KW-1185">Reference proteome</keyword>
<dbReference type="Gene3D" id="1.10.510.10">
    <property type="entry name" value="Transferase(Phosphotransferase) domain 1"/>
    <property type="match status" value="1"/>
</dbReference>
<feature type="compositionally biased region" description="Polar residues" evidence="5">
    <location>
        <begin position="35"/>
        <end position="45"/>
    </location>
</feature>
<dbReference type="GO" id="GO:0004674">
    <property type="term" value="F:protein serine/threonine kinase activity"/>
    <property type="evidence" value="ECO:0007669"/>
    <property type="project" value="TreeGrafter"/>
</dbReference>
<dbReference type="PANTHER" id="PTHR44329">
    <property type="entry name" value="SERINE/THREONINE-PROTEIN KINASE TNNI3K-RELATED"/>
    <property type="match status" value="1"/>
</dbReference>
<feature type="non-terminal residue" evidence="7">
    <location>
        <position position="347"/>
    </location>
</feature>